<organism evidence="1 2">
    <name type="scientific">Aliivibrio finisterrensis</name>
    <dbReference type="NCBI Taxonomy" id="511998"/>
    <lineage>
        <taxon>Bacteria</taxon>
        <taxon>Pseudomonadati</taxon>
        <taxon>Pseudomonadota</taxon>
        <taxon>Gammaproteobacteria</taxon>
        <taxon>Vibrionales</taxon>
        <taxon>Vibrionaceae</taxon>
        <taxon>Aliivibrio</taxon>
    </lineage>
</organism>
<comment type="caution">
    <text evidence="1">The sequence shown here is derived from an EMBL/GenBank/DDBJ whole genome shotgun (WGS) entry which is preliminary data.</text>
</comment>
<proteinExistence type="predicted"/>
<dbReference type="Proteomes" id="UP000294166">
    <property type="component" value="Unassembled WGS sequence"/>
</dbReference>
<dbReference type="RefSeq" id="WP_130066542.1">
    <property type="nucleotide sequence ID" value="NZ_SEZN01000021.1"/>
</dbReference>
<sequence>MSRFNDLNNCKETLVECEFPAANRRVGIRIGFPFFNSCFEQHSCEVDYERPSLNTQTACRITPVDELNTQVILSGESVIEGLDLKIAELVGHRKRMALYVEDVKTGKLDIEAMAQEQIALLKKEEEDKAT</sequence>
<accession>A0ABY0I543</accession>
<gene>
    <name evidence="1" type="ORF">ERW53_12070</name>
</gene>
<dbReference type="EMBL" id="SEZN01000021">
    <property type="protein sequence ID" value="RYU63773.1"/>
    <property type="molecule type" value="Genomic_DNA"/>
</dbReference>
<name>A0ABY0I543_9GAMM</name>
<keyword evidence="2" id="KW-1185">Reference proteome</keyword>
<reference evidence="1 2" key="1">
    <citation type="submission" date="2019-02" db="EMBL/GenBank/DDBJ databases">
        <title>Genome sequences of Aliivibrio finisterrensis strains from farmed Atlantic salmon.</title>
        <authorList>
            <person name="Bowman J.P."/>
        </authorList>
    </citation>
    <scope>NUCLEOTIDE SEQUENCE [LARGE SCALE GENOMIC DNA]</scope>
    <source>
        <strain evidence="1 2">A21</strain>
    </source>
</reference>
<evidence type="ECO:0000313" key="2">
    <source>
        <dbReference type="Proteomes" id="UP000294166"/>
    </source>
</evidence>
<protein>
    <submittedName>
        <fullName evidence="1">Uncharacterized protein</fullName>
    </submittedName>
</protein>
<evidence type="ECO:0000313" key="1">
    <source>
        <dbReference type="EMBL" id="RYU63773.1"/>
    </source>
</evidence>